<evidence type="ECO:0000256" key="1">
    <source>
        <dbReference type="ARBA" id="ARBA00022630"/>
    </source>
</evidence>
<evidence type="ECO:0000256" key="3">
    <source>
        <dbReference type="ARBA" id="ARBA00023002"/>
    </source>
</evidence>
<keyword evidence="2" id="KW-0274">FAD</keyword>
<dbReference type="GO" id="GO:0071949">
    <property type="term" value="F:FAD binding"/>
    <property type="evidence" value="ECO:0007669"/>
    <property type="project" value="InterPro"/>
</dbReference>
<dbReference type="EMBL" id="CP002656">
    <property type="protein sequence ID" value="AEB95870.1"/>
    <property type="molecule type" value="Genomic_DNA"/>
</dbReference>
<dbReference type="eggNOG" id="arCOG01926">
    <property type="taxonomic scope" value="Archaea"/>
</dbReference>
<dbReference type="InterPro" id="IPR005107">
    <property type="entry name" value="CO_DH_flav_C"/>
</dbReference>
<dbReference type="STRING" id="1006006.Mcup_1768"/>
<dbReference type="InterPro" id="IPR051312">
    <property type="entry name" value="Diverse_Substr_Oxidored"/>
</dbReference>
<keyword evidence="1" id="KW-0285">Flavoprotein</keyword>
<dbReference type="InterPro" id="IPR002346">
    <property type="entry name" value="Mopterin_DH_FAD-bd"/>
</dbReference>
<dbReference type="SMART" id="SM01092">
    <property type="entry name" value="CO_deh_flav_C"/>
    <property type="match status" value="1"/>
</dbReference>
<proteinExistence type="predicted"/>
<reference evidence="5 6" key="1">
    <citation type="journal article" date="2011" name="J. Bacteriol.">
        <title>Complete genome sequence of Metallosphaera cuprina, a metal sulfide-oxidizing archaeon from a hot spring.</title>
        <authorList>
            <person name="Liu L.J."/>
            <person name="You X.Y."/>
            <person name="Zheng H."/>
            <person name="Wang S."/>
            <person name="Jiang C.Y."/>
            <person name="Liu S.J."/>
        </authorList>
    </citation>
    <scope>NUCLEOTIDE SEQUENCE [LARGE SCALE GENOMIC DNA]</scope>
    <source>
        <strain evidence="5 6">Ar-4</strain>
    </source>
</reference>
<dbReference type="PANTHER" id="PTHR42659">
    <property type="entry name" value="XANTHINE DEHYDROGENASE SUBUNIT C-RELATED"/>
    <property type="match status" value="1"/>
</dbReference>
<dbReference type="Pfam" id="PF00941">
    <property type="entry name" value="FAD_binding_5"/>
    <property type="match status" value="1"/>
</dbReference>
<protein>
    <submittedName>
        <fullName evidence="5">Glyceraldehyde oxidoreductase medium chain</fullName>
    </submittedName>
</protein>
<dbReference type="NCBIfam" id="NF041019">
    <property type="entry name" value="glyceraldDH_beta"/>
    <property type="match status" value="1"/>
</dbReference>
<feature type="domain" description="FAD-binding PCMH-type" evidence="4">
    <location>
        <begin position="1"/>
        <end position="152"/>
    </location>
</feature>
<dbReference type="Pfam" id="PF03450">
    <property type="entry name" value="CO_deh_flav_C"/>
    <property type="match status" value="1"/>
</dbReference>
<dbReference type="InterPro" id="IPR016167">
    <property type="entry name" value="FAD-bd_PCMH_sub1"/>
</dbReference>
<accession>F4G0R1</accession>
<keyword evidence="6" id="KW-1185">Reference proteome</keyword>
<dbReference type="GO" id="GO:0016491">
    <property type="term" value="F:oxidoreductase activity"/>
    <property type="evidence" value="ECO:0007669"/>
    <property type="project" value="UniProtKB-KW"/>
</dbReference>
<sequence length="260" mass="28482">MEGNDAKILAGGQSLIPMLKLRILKPKYLVDIGELAELSFIKEGEETTIGSTTKHWELASKRISGLEIIQNAASKVGDVQVRNVGTVGGSLSNADPSSDYPAVFTALDATMIIRSRRGLREEKAEDFFKGPFTTSLDPSEILERVKVKALKGYKQVYKKIVRRAGDYALVGLALAIKIDSGMVKDARIAFTGVGDKPYRSREAENEIKDTKLTDSDISKAVEASVKGINPPSDSRGSSNYRKEVMKRLLKNSLEEMRNAS</sequence>
<evidence type="ECO:0000313" key="6">
    <source>
        <dbReference type="Proteomes" id="UP000007812"/>
    </source>
</evidence>
<evidence type="ECO:0000259" key="4">
    <source>
        <dbReference type="PROSITE" id="PS51387"/>
    </source>
</evidence>
<evidence type="ECO:0000256" key="2">
    <source>
        <dbReference type="ARBA" id="ARBA00022827"/>
    </source>
</evidence>
<dbReference type="InterPro" id="IPR016166">
    <property type="entry name" value="FAD-bd_PCMH"/>
</dbReference>
<dbReference type="Gene3D" id="3.30.465.10">
    <property type="match status" value="1"/>
</dbReference>
<dbReference type="PROSITE" id="PS51387">
    <property type="entry name" value="FAD_PCMH"/>
    <property type="match status" value="1"/>
</dbReference>
<dbReference type="InterPro" id="IPR036683">
    <property type="entry name" value="CO_DH_flav_C_dom_sf"/>
</dbReference>
<evidence type="ECO:0000313" key="5">
    <source>
        <dbReference type="EMBL" id="AEB95870.1"/>
    </source>
</evidence>
<gene>
    <name evidence="5" type="ordered locus">Mcup_1768</name>
</gene>
<name>F4G0R1_METCR</name>
<dbReference type="HOGENOM" id="CLU_058050_3_0_2"/>
<dbReference type="InterPro" id="IPR036318">
    <property type="entry name" value="FAD-bd_PCMH-like_sf"/>
</dbReference>
<dbReference type="Gene3D" id="3.30.43.10">
    <property type="entry name" value="Uridine Diphospho-n-acetylenolpyruvylglucosamine Reductase, domain 2"/>
    <property type="match status" value="1"/>
</dbReference>
<dbReference type="AlphaFoldDB" id="F4G0R1"/>
<dbReference type="PANTHER" id="PTHR42659:SF2">
    <property type="entry name" value="XANTHINE DEHYDROGENASE SUBUNIT C-RELATED"/>
    <property type="match status" value="1"/>
</dbReference>
<keyword evidence="3" id="KW-0560">Oxidoreductase</keyword>
<dbReference type="KEGG" id="mcn:Mcup_1768"/>
<dbReference type="InterPro" id="IPR016169">
    <property type="entry name" value="FAD-bd_PCMH_sub2"/>
</dbReference>
<dbReference type="Proteomes" id="UP000007812">
    <property type="component" value="Chromosome"/>
</dbReference>
<dbReference type="SUPFAM" id="SSF55447">
    <property type="entry name" value="CO dehydrogenase flavoprotein C-terminal domain-like"/>
    <property type="match status" value="1"/>
</dbReference>
<dbReference type="InterPro" id="IPR053586">
    <property type="entry name" value="Glyceraldehyde_DH_medium"/>
</dbReference>
<dbReference type="Gene3D" id="3.30.390.50">
    <property type="entry name" value="CO dehydrogenase flavoprotein, C-terminal domain"/>
    <property type="match status" value="1"/>
</dbReference>
<dbReference type="SUPFAM" id="SSF56176">
    <property type="entry name" value="FAD-binding/transporter-associated domain-like"/>
    <property type="match status" value="1"/>
</dbReference>
<organism evidence="5 6">
    <name type="scientific">Metallosphaera cuprina (strain Ar-4)</name>
    <dbReference type="NCBI Taxonomy" id="1006006"/>
    <lineage>
        <taxon>Archaea</taxon>
        <taxon>Thermoproteota</taxon>
        <taxon>Thermoprotei</taxon>
        <taxon>Sulfolobales</taxon>
        <taxon>Sulfolobaceae</taxon>
        <taxon>Metallosphaera</taxon>
    </lineage>
</organism>
<dbReference type="PATRIC" id="fig|1006006.8.peg.1775"/>